<protein>
    <submittedName>
        <fullName evidence="3">Uncharacterized protein</fullName>
    </submittedName>
</protein>
<proteinExistence type="predicted"/>
<feature type="coiled-coil region" evidence="1">
    <location>
        <begin position="303"/>
        <end position="330"/>
    </location>
</feature>
<name>A0AAN7W7B4_9PEZI</name>
<gene>
    <name evidence="3" type="ORF">LTR97_004367</name>
</gene>
<evidence type="ECO:0000256" key="1">
    <source>
        <dbReference type="SAM" id="Coils"/>
    </source>
</evidence>
<dbReference type="Proteomes" id="UP001310594">
    <property type="component" value="Unassembled WGS sequence"/>
</dbReference>
<feature type="compositionally biased region" description="Acidic residues" evidence="2">
    <location>
        <begin position="32"/>
        <end position="55"/>
    </location>
</feature>
<organism evidence="3 4">
    <name type="scientific">Elasticomyces elasticus</name>
    <dbReference type="NCBI Taxonomy" id="574655"/>
    <lineage>
        <taxon>Eukaryota</taxon>
        <taxon>Fungi</taxon>
        <taxon>Dikarya</taxon>
        <taxon>Ascomycota</taxon>
        <taxon>Pezizomycotina</taxon>
        <taxon>Dothideomycetes</taxon>
        <taxon>Dothideomycetidae</taxon>
        <taxon>Mycosphaerellales</taxon>
        <taxon>Teratosphaeriaceae</taxon>
        <taxon>Elasticomyces</taxon>
    </lineage>
</organism>
<dbReference type="EMBL" id="JAVRQU010000006">
    <property type="protein sequence ID" value="KAK5701552.1"/>
    <property type="molecule type" value="Genomic_DNA"/>
</dbReference>
<evidence type="ECO:0000256" key="2">
    <source>
        <dbReference type="SAM" id="MobiDB-lite"/>
    </source>
</evidence>
<keyword evidence="1" id="KW-0175">Coiled coil</keyword>
<sequence length="412" mass="48027">MAKKKVTKAEPKSKRASARLTKKEKPVYVAEDGSEGEAGDDSEVEATEAPTEEDAEVEYVPQYKDDKPNAFNTPVHPDKDFISTMPPEVLDNILSYCVLDHDPELAVKKEKTSYIHHHHVLISLAAMSTQLRDCVESFSLRQLTCDTKRTLFKTTAEREAARSERWKPKRRSKRIAAKPQIDTRVYRKEFLAYLQFHCYKCNTWTYNTAVMCNGVACCKSCERKDGADLIFLTDALKQYDLRDYMLVPTRKPGPRAKHTNLPVIPYGTKKSGTAMGVGHCVSYRFYRKDVRRIAQLVHGDFAARMAAKRKERLIRKRKKVRQNKRELKIKRYSYLAAEYPDFEKRLQQYKNLDVDGDYDSDAISNFSPDERMDNHAKLCKKLDCERCEHEKVNWGKYGMEHMYELMYDDYYW</sequence>
<accession>A0AAN7W7B4</accession>
<comment type="caution">
    <text evidence="3">The sequence shown here is derived from an EMBL/GenBank/DDBJ whole genome shotgun (WGS) entry which is preliminary data.</text>
</comment>
<feature type="region of interest" description="Disordered" evidence="2">
    <location>
        <begin position="1"/>
        <end position="55"/>
    </location>
</feature>
<evidence type="ECO:0000313" key="3">
    <source>
        <dbReference type="EMBL" id="KAK5701552.1"/>
    </source>
</evidence>
<evidence type="ECO:0000313" key="4">
    <source>
        <dbReference type="Proteomes" id="UP001310594"/>
    </source>
</evidence>
<dbReference type="AlphaFoldDB" id="A0AAN7W7B4"/>
<reference evidence="3" key="1">
    <citation type="submission" date="2023-08" db="EMBL/GenBank/DDBJ databases">
        <title>Black Yeasts Isolated from many extreme environments.</title>
        <authorList>
            <person name="Coleine C."/>
            <person name="Stajich J.E."/>
            <person name="Selbmann L."/>
        </authorList>
    </citation>
    <scope>NUCLEOTIDE SEQUENCE</scope>
    <source>
        <strain evidence="3">CCFEE 5810</strain>
    </source>
</reference>